<dbReference type="EMBL" id="JACCHL010000001">
    <property type="protein sequence ID" value="NYH50420.1"/>
    <property type="molecule type" value="Genomic_DNA"/>
</dbReference>
<evidence type="ECO:0000256" key="1">
    <source>
        <dbReference type="SAM" id="MobiDB-lite"/>
    </source>
</evidence>
<name>A0A7Y9X9W5_9ACTN</name>
<evidence type="ECO:0000313" key="3">
    <source>
        <dbReference type="Proteomes" id="UP000584931"/>
    </source>
</evidence>
<organism evidence="2 3">
    <name type="scientific">Nocardiopsis sinuspersici</name>
    <dbReference type="NCBI Taxonomy" id="501010"/>
    <lineage>
        <taxon>Bacteria</taxon>
        <taxon>Bacillati</taxon>
        <taxon>Actinomycetota</taxon>
        <taxon>Actinomycetes</taxon>
        <taxon>Streptosporangiales</taxon>
        <taxon>Nocardiopsidaceae</taxon>
        <taxon>Nocardiopsis</taxon>
    </lineage>
</organism>
<gene>
    <name evidence="2" type="ORF">HNR06_000009</name>
</gene>
<feature type="region of interest" description="Disordered" evidence="1">
    <location>
        <begin position="1"/>
        <end position="46"/>
    </location>
</feature>
<dbReference type="AlphaFoldDB" id="A0A7Y9X9W5"/>
<sequence length="65" mass="7339">MSESVTSSRLSVDPTLPEQTLSALRRTPEEWEKQHKEDQKSSKEYEWMGGGGGVLFLRSDSLRIG</sequence>
<accession>A0A7Y9X9W5</accession>
<comment type="caution">
    <text evidence="2">The sequence shown here is derived from an EMBL/GenBank/DDBJ whole genome shotgun (WGS) entry which is preliminary data.</text>
</comment>
<evidence type="ECO:0000313" key="2">
    <source>
        <dbReference type="EMBL" id="NYH50420.1"/>
    </source>
</evidence>
<feature type="compositionally biased region" description="Basic and acidic residues" evidence="1">
    <location>
        <begin position="26"/>
        <end position="46"/>
    </location>
</feature>
<feature type="compositionally biased region" description="Polar residues" evidence="1">
    <location>
        <begin position="1"/>
        <end position="10"/>
    </location>
</feature>
<dbReference type="Proteomes" id="UP000584931">
    <property type="component" value="Unassembled WGS sequence"/>
</dbReference>
<proteinExistence type="predicted"/>
<protein>
    <submittedName>
        <fullName evidence="2">Uncharacterized protein</fullName>
    </submittedName>
</protein>
<reference evidence="2 3" key="1">
    <citation type="submission" date="2020-07" db="EMBL/GenBank/DDBJ databases">
        <title>Sequencing the genomes of 1000 actinobacteria strains.</title>
        <authorList>
            <person name="Klenk H.-P."/>
        </authorList>
    </citation>
    <scope>NUCLEOTIDE SEQUENCE [LARGE SCALE GENOMIC DNA]</scope>
    <source>
        <strain evidence="2 3">DSM 45278</strain>
    </source>
</reference>